<accession>A0A2P2L8D1</accession>
<name>A0A2P2L8D1_RHIMU</name>
<sequence length="60" mass="7108">MNKKWIYFVNWGTLTKYKLKKTRHQINQAQKQSFLNSVNLDDCIAFFGENCPLHLLPDHA</sequence>
<organism evidence="1">
    <name type="scientific">Rhizophora mucronata</name>
    <name type="common">Asiatic mangrove</name>
    <dbReference type="NCBI Taxonomy" id="61149"/>
    <lineage>
        <taxon>Eukaryota</taxon>
        <taxon>Viridiplantae</taxon>
        <taxon>Streptophyta</taxon>
        <taxon>Embryophyta</taxon>
        <taxon>Tracheophyta</taxon>
        <taxon>Spermatophyta</taxon>
        <taxon>Magnoliopsida</taxon>
        <taxon>eudicotyledons</taxon>
        <taxon>Gunneridae</taxon>
        <taxon>Pentapetalae</taxon>
        <taxon>rosids</taxon>
        <taxon>fabids</taxon>
        <taxon>Malpighiales</taxon>
        <taxon>Rhizophoraceae</taxon>
        <taxon>Rhizophora</taxon>
    </lineage>
</organism>
<dbReference type="EMBL" id="GGEC01033733">
    <property type="protein sequence ID" value="MBX14217.1"/>
    <property type="molecule type" value="Transcribed_RNA"/>
</dbReference>
<reference evidence="1" key="1">
    <citation type="submission" date="2018-02" db="EMBL/GenBank/DDBJ databases">
        <title>Rhizophora mucronata_Transcriptome.</title>
        <authorList>
            <person name="Meera S.P."/>
            <person name="Sreeshan A."/>
            <person name="Augustine A."/>
        </authorList>
    </citation>
    <scope>NUCLEOTIDE SEQUENCE</scope>
    <source>
        <tissue evidence="1">Leaf</tissue>
    </source>
</reference>
<protein>
    <submittedName>
        <fullName evidence="2">Dihydrolipoyl dehydrogenase 2ic isoform X2</fullName>
    </submittedName>
</protein>
<dbReference type="EMBL" id="GGEC01033732">
    <property type="protein sequence ID" value="MBX14216.1"/>
    <property type="molecule type" value="Transcribed_RNA"/>
</dbReference>
<proteinExistence type="predicted"/>
<evidence type="ECO:0000313" key="1">
    <source>
        <dbReference type="EMBL" id="MBX14216.1"/>
    </source>
</evidence>
<dbReference type="AlphaFoldDB" id="A0A2P2L8D1"/>
<evidence type="ECO:0000313" key="2">
    <source>
        <dbReference type="EMBL" id="MBX14217.1"/>
    </source>
</evidence>